<evidence type="ECO:0000313" key="3">
    <source>
        <dbReference type="Proteomes" id="UP001596378"/>
    </source>
</evidence>
<dbReference type="Pfam" id="PF01177">
    <property type="entry name" value="Asp_Glu_race"/>
    <property type="match status" value="1"/>
</dbReference>
<dbReference type="EMBL" id="JBHTAI010000013">
    <property type="protein sequence ID" value="MFC7150970.1"/>
    <property type="molecule type" value="Genomic_DNA"/>
</dbReference>
<evidence type="ECO:0000313" key="2">
    <source>
        <dbReference type="EMBL" id="MFC7150970.1"/>
    </source>
</evidence>
<gene>
    <name evidence="2" type="ORF">ACFQMJ_20740</name>
</gene>
<organism evidence="2 3">
    <name type="scientific">Cohnella cellulosilytica</name>
    <dbReference type="NCBI Taxonomy" id="986710"/>
    <lineage>
        <taxon>Bacteria</taxon>
        <taxon>Bacillati</taxon>
        <taxon>Bacillota</taxon>
        <taxon>Bacilli</taxon>
        <taxon>Bacillales</taxon>
        <taxon>Paenibacillaceae</taxon>
        <taxon>Cohnella</taxon>
    </lineage>
</organism>
<accession>A0ABW2FJ50</accession>
<dbReference type="Gene3D" id="3.40.50.12500">
    <property type="match status" value="1"/>
</dbReference>
<name>A0ABW2FJ50_9BACL</name>
<dbReference type="Proteomes" id="UP001596378">
    <property type="component" value="Unassembled WGS sequence"/>
</dbReference>
<comment type="similarity">
    <text evidence="1">Belongs to the HyuE racemase family.</text>
</comment>
<keyword evidence="3" id="KW-1185">Reference proteome</keyword>
<dbReference type="InterPro" id="IPR053714">
    <property type="entry name" value="Iso_Racemase_Enz_sf"/>
</dbReference>
<proteinExistence type="inferred from homology"/>
<protein>
    <submittedName>
        <fullName evidence="2">Aspartate/glutamate racemase family protein</fullName>
    </submittedName>
</protein>
<dbReference type="InterPro" id="IPR015942">
    <property type="entry name" value="Asp/Glu/hydantoin_racemase"/>
</dbReference>
<dbReference type="RefSeq" id="WP_378053695.1">
    <property type="nucleotide sequence ID" value="NZ_JBHMDN010000078.1"/>
</dbReference>
<evidence type="ECO:0000256" key="1">
    <source>
        <dbReference type="ARBA" id="ARBA00038414"/>
    </source>
</evidence>
<reference evidence="3" key="1">
    <citation type="journal article" date="2019" name="Int. J. Syst. Evol. Microbiol.">
        <title>The Global Catalogue of Microorganisms (GCM) 10K type strain sequencing project: providing services to taxonomists for standard genome sequencing and annotation.</title>
        <authorList>
            <consortium name="The Broad Institute Genomics Platform"/>
            <consortium name="The Broad Institute Genome Sequencing Center for Infectious Disease"/>
            <person name="Wu L."/>
            <person name="Ma J."/>
        </authorList>
    </citation>
    <scope>NUCLEOTIDE SEQUENCE [LARGE SCALE GENOMIC DNA]</scope>
    <source>
        <strain evidence="3">KCTC 12907</strain>
    </source>
</reference>
<comment type="caution">
    <text evidence="2">The sequence shown here is derived from an EMBL/GenBank/DDBJ whole genome shotgun (WGS) entry which is preliminary data.</text>
</comment>
<sequence>MKTVVAVYTGQGLADPLKAVFRELLPDVRLVNIIDDSLIGDVVRAGHIPPGVARRLVQYFHHGEELGADVILNTCSSVGEVADEARKLIGVPIVKIDDAMAAKAAADYGRVAVLATLPSTLRPTMRLIEAKAAELGRDVKLVNGLAEGAFEALTGGRPEEHDRILLETALRAARDADAIVLAQGSMARMEKALAAETGKPVLSSPRLGVEQVKITLARLSRGETIDKPVFGGGGLPPVC</sequence>